<reference evidence="1 2" key="1">
    <citation type="journal article" date="2011" name="Front. Microbiol.">
        <title>Two Strains of Crocosphaera watsonii with Highly Conserved Genomes are Distinguished by Strain-Specific Features.</title>
        <authorList>
            <person name="Bench S.R."/>
            <person name="Ilikchyan I.N."/>
            <person name="Tripp H.J."/>
            <person name="Zehr J.P."/>
        </authorList>
    </citation>
    <scope>NUCLEOTIDE SEQUENCE [LARGE SCALE GENOMIC DNA]</scope>
    <source>
        <strain evidence="1 2">WH 0003</strain>
    </source>
</reference>
<protein>
    <recommendedName>
        <fullName evidence="3">McrBC 5-methylcytosine restriction system component-like protein</fullName>
    </recommendedName>
</protein>
<dbReference type="Pfam" id="PF10117">
    <property type="entry name" value="McrBC"/>
    <property type="match status" value="1"/>
</dbReference>
<gene>
    <name evidence="1" type="ORF">CWATWH0003_2717</name>
</gene>
<comment type="caution">
    <text evidence="1">The sequence shown here is derived from an EMBL/GenBank/DDBJ whole genome shotgun (WGS) entry which is preliminary data.</text>
</comment>
<dbReference type="EMBL" id="AESD01000403">
    <property type="protein sequence ID" value="EHJ12562.1"/>
    <property type="molecule type" value="Genomic_DNA"/>
</dbReference>
<accession>G5J5F9</accession>
<evidence type="ECO:0008006" key="3">
    <source>
        <dbReference type="Google" id="ProtNLM"/>
    </source>
</evidence>
<evidence type="ECO:0000313" key="1">
    <source>
        <dbReference type="EMBL" id="EHJ12562.1"/>
    </source>
</evidence>
<organism evidence="1 2">
    <name type="scientific">Crocosphaera watsonii WH 0003</name>
    <dbReference type="NCBI Taxonomy" id="423471"/>
    <lineage>
        <taxon>Bacteria</taxon>
        <taxon>Bacillati</taxon>
        <taxon>Cyanobacteriota</taxon>
        <taxon>Cyanophyceae</taxon>
        <taxon>Oscillatoriophycideae</taxon>
        <taxon>Chroococcales</taxon>
        <taxon>Aphanothecaceae</taxon>
        <taxon>Crocosphaera</taxon>
    </lineage>
</organism>
<name>G5J5F9_CROWT</name>
<dbReference type="InterPro" id="IPR019292">
    <property type="entry name" value="McrC"/>
</dbReference>
<dbReference type="AlphaFoldDB" id="G5J5F9"/>
<dbReference type="PATRIC" id="fig|423471.3.peg.2556"/>
<dbReference type="Proteomes" id="UP000003477">
    <property type="component" value="Unassembled WGS sequence"/>
</dbReference>
<dbReference type="PANTHER" id="PTHR38733">
    <property type="entry name" value="PROTEIN MCRC"/>
    <property type="match status" value="1"/>
</dbReference>
<dbReference type="RefSeq" id="WP_007310893.1">
    <property type="nucleotide sequence ID" value="NZ_AESD01000403.1"/>
</dbReference>
<evidence type="ECO:0000313" key="2">
    <source>
        <dbReference type="Proteomes" id="UP000003477"/>
    </source>
</evidence>
<dbReference type="GeneID" id="88766365"/>
<dbReference type="PANTHER" id="PTHR38733:SF1">
    <property type="entry name" value="TYPE IV METHYL-DIRECTED RESTRICTION ENZYME ECOKMCRBC"/>
    <property type="match status" value="1"/>
</dbReference>
<sequence>MCTNTIELTEYKPCNIPRDQIPQEIIDELKEKYKSKLQINLKYTKQGDQWLIISQGWVGYIPINNDWNFQINPKVPIRNIFKMLEYAYNIKSFQFLDGLMTCESLPDFYNRLATIFAHRILNRIQKGLYSTYIKQSQELNYVKGKIDIKTMIKHPWKPTLTCQYDNFTQDIEDNQILLWTIYIISRQQICQANTRILIRKVYHALQGYVTLSPFTANDCINRKCNRLNEDYHGLHSLCRFFLENTIPSHDKGNYNSLPFLVDMNQLYEKFVAAWLIQHLPPHLGIKTQHRVEYDSFSFKIDLIIYNKETQENLYVLDTKYKTKIKTSDIEQIIAYTFQQNCNHAIIIEPTNNKPINAKINNMSIRSLNFSLDKDIEVSGNKFLQQLITLNSVQIT</sequence>
<proteinExistence type="predicted"/>